<keyword evidence="4" id="KW-1015">Disulfide bond</keyword>
<keyword evidence="6" id="KW-0732">Signal</keyword>
<evidence type="ECO:0000256" key="5">
    <source>
        <dbReference type="SAM" id="MobiDB-lite"/>
    </source>
</evidence>
<dbReference type="PANTHER" id="PTHR48261">
    <property type="entry name" value="ACETYLGLUCOSAMINYLTRANSFERASE"/>
    <property type="match status" value="1"/>
</dbReference>
<feature type="compositionally biased region" description="Basic and acidic residues" evidence="5">
    <location>
        <begin position="430"/>
        <end position="446"/>
    </location>
</feature>
<dbReference type="SUPFAM" id="SSF53448">
    <property type="entry name" value="Nucleotide-diphospho-sugar transferases"/>
    <property type="match status" value="1"/>
</dbReference>
<evidence type="ECO:0000256" key="3">
    <source>
        <dbReference type="ARBA" id="ARBA00023136"/>
    </source>
</evidence>
<dbReference type="EMBL" id="MCGR01000001">
    <property type="protein sequence ID" value="ORY92494.1"/>
    <property type="molecule type" value="Genomic_DNA"/>
</dbReference>
<dbReference type="InterPro" id="IPR004263">
    <property type="entry name" value="Exostosin"/>
</dbReference>
<dbReference type="InParanoid" id="A0A1Y2G3I0"/>
<accession>A0A1Y2G3I0</accession>
<organism evidence="8 9">
    <name type="scientific">Leucosporidium creatinivorum</name>
    <dbReference type="NCBI Taxonomy" id="106004"/>
    <lineage>
        <taxon>Eukaryota</taxon>
        <taxon>Fungi</taxon>
        <taxon>Dikarya</taxon>
        <taxon>Basidiomycota</taxon>
        <taxon>Pucciniomycotina</taxon>
        <taxon>Microbotryomycetes</taxon>
        <taxon>Leucosporidiales</taxon>
        <taxon>Leucosporidium</taxon>
    </lineage>
</organism>
<feature type="compositionally biased region" description="Low complexity" evidence="5">
    <location>
        <begin position="285"/>
        <end position="299"/>
    </location>
</feature>
<dbReference type="GO" id="GO:0016020">
    <property type="term" value="C:membrane"/>
    <property type="evidence" value="ECO:0007669"/>
    <property type="project" value="UniProtKB-SubCell"/>
</dbReference>
<gene>
    <name evidence="8" type="ORF">BCR35DRAFT_297928</name>
</gene>
<evidence type="ECO:0000256" key="4">
    <source>
        <dbReference type="ARBA" id="ARBA00023157"/>
    </source>
</evidence>
<evidence type="ECO:0000259" key="7">
    <source>
        <dbReference type="Pfam" id="PF09258"/>
    </source>
</evidence>
<evidence type="ECO:0000313" key="8">
    <source>
        <dbReference type="EMBL" id="ORY92494.1"/>
    </source>
</evidence>
<protein>
    <submittedName>
        <fullName evidence="8">Glycosyl transferase family 64 domain-domain-containing protein</fullName>
    </submittedName>
</protein>
<dbReference type="PANTHER" id="PTHR48261:SF2">
    <property type="entry name" value="ACETYLGLUCOSAMINYLTRANSFERASE"/>
    <property type="match status" value="1"/>
</dbReference>
<feature type="compositionally biased region" description="Acidic residues" evidence="5">
    <location>
        <begin position="300"/>
        <end position="309"/>
    </location>
</feature>
<feature type="non-terminal residue" evidence="8">
    <location>
        <position position="446"/>
    </location>
</feature>
<dbReference type="OrthoDB" id="1733656at2759"/>
<evidence type="ECO:0000256" key="1">
    <source>
        <dbReference type="ARBA" id="ARBA00004370"/>
    </source>
</evidence>
<feature type="chain" id="PRO_5012621258" evidence="6">
    <location>
        <begin position="26"/>
        <end position="446"/>
    </location>
</feature>
<proteinExistence type="predicted"/>
<sequence>MVTSTLTRSLALALLLLAPFALVGAESSAQAYTGDATNTADPGDGFTMVIATHKRDALLPPLIEHLTTTPPPSLRQIVFIWQNVGTPLPDFLNATALEHYSESGVDVKVRMSRKNSMNERFRPLADWHQHIKTRAVMIMDDDVALRRETLEWGYQQWKEFNDGGHGGPTKGKIVGFAGRDAEFVGGGKWGYTVQPRTTYSMVLSNAAWFKRDWLEKYWEDSQEMKGLRDYVDKVFNCDDLLINYIVSNLTHTSPLLLQPKTPLRTVPTKGLWNRDDEAEDSFMGAEASKPSSSASPTSEDSTETDDAEEDPMKADHFATRELCLARYFAHFAQYSPTPRSPGHYPLVRSSTSVSQDVVDRARWLSPGEQWEEPVWQLSDDSGAEDRERLEREEFEAMIENMSDDEVREFMEQLEAFEAGEGHEDEDDEEEHHYEEEGRPWRKVDEL</sequence>
<dbReference type="AlphaFoldDB" id="A0A1Y2G3I0"/>
<keyword evidence="2 8" id="KW-0808">Transferase</keyword>
<comment type="caution">
    <text evidence="8">The sequence shown here is derived from an EMBL/GenBank/DDBJ whole genome shotgun (WGS) entry which is preliminary data.</text>
</comment>
<feature type="region of interest" description="Disordered" evidence="5">
    <location>
        <begin position="281"/>
        <end position="313"/>
    </location>
</feature>
<reference evidence="8 9" key="1">
    <citation type="submission" date="2016-07" db="EMBL/GenBank/DDBJ databases">
        <title>Pervasive Adenine N6-methylation of Active Genes in Fungi.</title>
        <authorList>
            <consortium name="DOE Joint Genome Institute"/>
            <person name="Mondo S.J."/>
            <person name="Dannebaum R.O."/>
            <person name="Kuo R.C."/>
            <person name="Labutti K."/>
            <person name="Haridas S."/>
            <person name="Kuo A."/>
            <person name="Salamov A."/>
            <person name="Ahrendt S.R."/>
            <person name="Lipzen A."/>
            <person name="Sullivan W."/>
            <person name="Andreopoulos W.B."/>
            <person name="Clum A."/>
            <person name="Lindquist E."/>
            <person name="Daum C."/>
            <person name="Ramamoorthy G.K."/>
            <person name="Gryganskyi A."/>
            <person name="Culley D."/>
            <person name="Magnuson J.K."/>
            <person name="James T.Y."/>
            <person name="O'Malley M.A."/>
            <person name="Stajich J.E."/>
            <person name="Spatafora J.W."/>
            <person name="Visel A."/>
            <person name="Grigoriev I.V."/>
        </authorList>
    </citation>
    <scope>NUCLEOTIDE SEQUENCE [LARGE SCALE GENOMIC DNA]</scope>
    <source>
        <strain evidence="8 9">62-1032</strain>
    </source>
</reference>
<dbReference type="Gene3D" id="3.90.550.10">
    <property type="entry name" value="Spore Coat Polysaccharide Biosynthesis Protein SpsA, Chain A"/>
    <property type="match status" value="1"/>
</dbReference>
<dbReference type="GO" id="GO:0016757">
    <property type="term" value="F:glycosyltransferase activity"/>
    <property type="evidence" value="ECO:0007669"/>
    <property type="project" value="InterPro"/>
</dbReference>
<name>A0A1Y2G3I0_9BASI</name>
<feature type="signal peptide" evidence="6">
    <location>
        <begin position="1"/>
        <end position="25"/>
    </location>
</feature>
<keyword evidence="9" id="KW-1185">Reference proteome</keyword>
<comment type="subcellular location">
    <subcellularLocation>
        <location evidence="1">Membrane</location>
    </subcellularLocation>
</comment>
<feature type="domain" description="Glycosyl transferase 64" evidence="7">
    <location>
        <begin position="46"/>
        <end position="264"/>
    </location>
</feature>
<dbReference type="InterPro" id="IPR029044">
    <property type="entry name" value="Nucleotide-diphossugar_trans"/>
</dbReference>
<evidence type="ECO:0000256" key="2">
    <source>
        <dbReference type="ARBA" id="ARBA00022679"/>
    </source>
</evidence>
<evidence type="ECO:0000313" key="9">
    <source>
        <dbReference type="Proteomes" id="UP000193467"/>
    </source>
</evidence>
<dbReference type="Proteomes" id="UP000193467">
    <property type="component" value="Unassembled WGS sequence"/>
</dbReference>
<evidence type="ECO:0000256" key="6">
    <source>
        <dbReference type="SAM" id="SignalP"/>
    </source>
</evidence>
<feature type="region of interest" description="Disordered" evidence="5">
    <location>
        <begin position="417"/>
        <end position="446"/>
    </location>
</feature>
<dbReference type="InterPro" id="IPR015338">
    <property type="entry name" value="GT64_dom"/>
</dbReference>
<keyword evidence="3" id="KW-0472">Membrane</keyword>
<dbReference type="Pfam" id="PF09258">
    <property type="entry name" value="Glyco_transf_64"/>
    <property type="match status" value="1"/>
</dbReference>
<dbReference type="STRING" id="106004.A0A1Y2G3I0"/>